<proteinExistence type="predicted"/>
<feature type="non-terminal residue" evidence="1">
    <location>
        <position position="1"/>
    </location>
</feature>
<organism evidence="1">
    <name type="scientific">marine metagenome</name>
    <dbReference type="NCBI Taxonomy" id="408172"/>
    <lineage>
        <taxon>unclassified sequences</taxon>
        <taxon>metagenomes</taxon>
        <taxon>ecological metagenomes</taxon>
    </lineage>
</organism>
<feature type="non-terminal residue" evidence="1">
    <location>
        <position position="364"/>
    </location>
</feature>
<name>A0A382NWK2_9ZZZZ</name>
<reference evidence="1" key="1">
    <citation type="submission" date="2018-05" db="EMBL/GenBank/DDBJ databases">
        <authorList>
            <person name="Lanie J.A."/>
            <person name="Ng W.-L."/>
            <person name="Kazmierczak K.M."/>
            <person name="Andrzejewski T.M."/>
            <person name="Davidsen T.M."/>
            <person name="Wayne K.J."/>
            <person name="Tettelin H."/>
            <person name="Glass J.I."/>
            <person name="Rusch D."/>
            <person name="Podicherti R."/>
            <person name="Tsui H.-C.T."/>
            <person name="Winkler M.E."/>
        </authorList>
    </citation>
    <scope>NUCLEOTIDE SEQUENCE</scope>
</reference>
<sequence length="364" mass="40736">KHKIILNMHLRNLLLLLFVLLTVPLFGESAINVLQSGISWVDEKVFNRTIENFESNKTNIQRNIEQKKIAKTTDIEALKKIIENSKTDNPVKDLQALDKDQEATNLVAENTNNLSLIAGESDKNVTYMQILQKPNDLELNLKYARQQGKMGNYKQTIATLERLVILHPDNIDLKFYLLSILVKADSPDKVLGLIEEIKLIPDLSSEDLASVSEIETNLKDRGEPKLWNFYADLGLGGLFNQNVNSVSKTRTKQSDGEVVSFNTAMFDNVYSGNMGFTAVRSIGEASSMMFNFSGTGSRQDVETTDNFETLGLTFGFDTSIGNHSLSPYLMLNTIDYETDAINTSFMVGFGNYYAINDAHSLNYG</sequence>
<dbReference type="InterPro" id="IPR011990">
    <property type="entry name" value="TPR-like_helical_dom_sf"/>
</dbReference>
<dbReference type="AlphaFoldDB" id="A0A382NWK2"/>
<evidence type="ECO:0000313" key="1">
    <source>
        <dbReference type="EMBL" id="SVC63951.1"/>
    </source>
</evidence>
<gene>
    <name evidence="1" type="ORF">METZ01_LOCUS316805</name>
</gene>
<dbReference type="Gene3D" id="1.25.40.10">
    <property type="entry name" value="Tetratricopeptide repeat domain"/>
    <property type="match status" value="1"/>
</dbReference>
<protein>
    <submittedName>
        <fullName evidence="1">Uncharacterized protein</fullName>
    </submittedName>
</protein>
<accession>A0A382NWK2</accession>
<dbReference type="EMBL" id="UINC01102376">
    <property type="protein sequence ID" value="SVC63951.1"/>
    <property type="molecule type" value="Genomic_DNA"/>
</dbReference>